<accession>A0A0B7B5U8</accession>
<dbReference type="AlphaFoldDB" id="A0A0B7B5U8"/>
<dbReference type="EMBL" id="HACG01040811">
    <property type="protein sequence ID" value="CEK87676.1"/>
    <property type="molecule type" value="Transcribed_RNA"/>
</dbReference>
<gene>
    <name evidence="1" type="primary">ORF160713</name>
    <name evidence="2" type="synonym">ORF160722</name>
</gene>
<sequence>MNFRLKQQGSDSCNSAQIHINVIRFIFTYSGSYICNESQTICHSCISNSSLRYRQHTPFFKSPSSMSEYLFS</sequence>
<name>A0A0B7B5U8_9EUPU</name>
<proteinExistence type="predicted"/>
<protein>
    <submittedName>
        <fullName evidence="1">Uncharacterized protein</fullName>
    </submittedName>
</protein>
<organism evidence="1">
    <name type="scientific">Arion vulgaris</name>
    <dbReference type="NCBI Taxonomy" id="1028688"/>
    <lineage>
        <taxon>Eukaryota</taxon>
        <taxon>Metazoa</taxon>
        <taxon>Spiralia</taxon>
        <taxon>Lophotrochozoa</taxon>
        <taxon>Mollusca</taxon>
        <taxon>Gastropoda</taxon>
        <taxon>Heterobranchia</taxon>
        <taxon>Euthyneura</taxon>
        <taxon>Panpulmonata</taxon>
        <taxon>Eupulmonata</taxon>
        <taxon>Stylommatophora</taxon>
        <taxon>Helicina</taxon>
        <taxon>Arionoidea</taxon>
        <taxon>Arionidae</taxon>
        <taxon>Arion</taxon>
    </lineage>
</organism>
<evidence type="ECO:0000313" key="2">
    <source>
        <dbReference type="EMBL" id="CEK87678.1"/>
    </source>
</evidence>
<dbReference type="EMBL" id="HACG01040813">
    <property type="protein sequence ID" value="CEK87678.1"/>
    <property type="molecule type" value="Transcribed_RNA"/>
</dbReference>
<reference evidence="1" key="1">
    <citation type="submission" date="2014-12" db="EMBL/GenBank/DDBJ databases">
        <title>Insight into the proteome of Arion vulgaris.</title>
        <authorList>
            <person name="Aradska J."/>
            <person name="Bulat T."/>
            <person name="Smidak R."/>
            <person name="Sarate P."/>
            <person name="Gangsoo J."/>
            <person name="Sialana F."/>
            <person name="Bilban M."/>
            <person name="Lubec G."/>
        </authorList>
    </citation>
    <scope>NUCLEOTIDE SEQUENCE</scope>
    <source>
        <tissue evidence="1">Skin</tissue>
    </source>
</reference>
<evidence type="ECO:0000313" key="1">
    <source>
        <dbReference type="EMBL" id="CEK87676.1"/>
    </source>
</evidence>